<feature type="region of interest" description="Disordered" evidence="7">
    <location>
        <begin position="16"/>
        <end position="80"/>
    </location>
</feature>
<dbReference type="SUPFAM" id="SSF48452">
    <property type="entry name" value="TPR-like"/>
    <property type="match status" value="1"/>
</dbReference>
<name>A0A4U5NX13_STECR</name>
<dbReference type="Pfam" id="PF23241">
    <property type="entry name" value="HAT_PRP39_C"/>
    <property type="match status" value="1"/>
</dbReference>
<dbReference type="GO" id="GO:0030627">
    <property type="term" value="F:pre-mRNA 5'-splice site binding"/>
    <property type="evidence" value="ECO:0007669"/>
    <property type="project" value="TreeGrafter"/>
</dbReference>
<dbReference type="STRING" id="34508.A0A4U5NX13"/>
<comment type="similarity">
    <text evidence="6">Belongs to the PRP39 family.</text>
</comment>
<evidence type="ECO:0000256" key="2">
    <source>
        <dbReference type="ARBA" id="ARBA00022664"/>
    </source>
</evidence>
<comment type="caution">
    <text evidence="8">The sequence shown here is derived from an EMBL/GenBank/DDBJ whole genome shotgun (WGS) entry which is preliminary data.</text>
</comment>
<keyword evidence="2" id="KW-0507">mRNA processing</keyword>
<evidence type="ECO:0000256" key="1">
    <source>
        <dbReference type="ARBA" id="ARBA00004123"/>
    </source>
</evidence>
<dbReference type="InterPro" id="IPR003107">
    <property type="entry name" value="HAT"/>
</dbReference>
<keyword evidence="4" id="KW-0508">mRNA splicing</keyword>
<evidence type="ECO:0000256" key="3">
    <source>
        <dbReference type="ARBA" id="ARBA00022737"/>
    </source>
</evidence>
<dbReference type="FunFam" id="1.25.40.10:FF:000091">
    <property type="entry name" value="Pre-mRNA-processing factor 39"/>
    <property type="match status" value="1"/>
</dbReference>
<feature type="compositionally biased region" description="Basic residues" evidence="7">
    <location>
        <begin position="55"/>
        <end position="70"/>
    </location>
</feature>
<evidence type="ECO:0000256" key="4">
    <source>
        <dbReference type="ARBA" id="ARBA00023187"/>
    </source>
</evidence>
<dbReference type="InterPro" id="IPR011990">
    <property type="entry name" value="TPR-like_helical_dom_sf"/>
</dbReference>
<feature type="compositionally biased region" description="Basic residues" evidence="7">
    <location>
        <begin position="17"/>
        <end position="29"/>
    </location>
</feature>
<dbReference type="AlphaFoldDB" id="A0A4U5NX13"/>
<comment type="subcellular location">
    <subcellularLocation>
        <location evidence="1">Nucleus</location>
    </subcellularLocation>
</comment>
<dbReference type="EMBL" id="AZBU02000003">
    <property type="protein sequence ID" value="TKR87992.1"/>
    <property type="molecule type" value="Genomic_DNA"/>
</dbReference>
<keyword evidence="3" id="KW-0677">Repeat</keyword>
<keyword evidence="5" id="KW-0539">Nucleus</keyword>
<dbReference type="GO" id="GO:0005685">
    <property type="term" value="C:U1 snRNP"/>
    <property type="evidence" value="ECO:0007669"/>
    <property type="project" value="TreeGrafter"/>
</dbReference>
<evidence type="ECO:0000256" key="6">
    <source>
        <dbReference type="ARBA" id="ARBA00038019"/>
    </source>
</evidence>
<evidence type="ECO:0000256" key="5">
    <source>
        <dbReference type="ARBA" id="ARBA00023242"/>
    </source>
</evidence>
<reference evidence="8 9" key="2">
    <citation type="journal article" date="2019" name="G3 (Bethesda)">
        <title>Hybrid Assembly of the Genome of the Entomopathogenic Nematode Steinernema carpocapsae Identifies the X-Chromosome.</title>
        <authorList>
            <person name="Serra L."/>
            <person name="Macchietto M."/>
            <person name="Macias-Munoz A."/>
            <person name="McGill C.J."/>
            <person name="Rodriguez I.M."/>
            <person name="Rodriguez B."/>
            <person name="Murad R."/>
            <person name="Mortazavi A."/>
        </authorList>
    </citation>
    <scope>NUCLEOTIDE SEQUENCE [LARGE SCALE GENOMIC DNA]</scope>
    <source>
        <strain evidence="8 9">ALL</strain>
    </source>
</reference>
<evidence type="ECO:0000313" key="9">
    <source>
        <dbReference type="Proteomes" id="UP000298663"/>
    </source>
</evidence>
<dbReference type="GO" id="GO:0000243">
    <property type="term" value="C:commitment complex"/>
    <property type="evidence" value="ECO:0007669"/>
    <property type="project" value="TreeGrafter"/>
</dbReference>
<dbReference type="Pfam" id="PF23240">
    <property type="entry name" value="HAT_PRP39_N"/>
    <property type="match status" value="1"/>
</dbReference>
<dbReference type="PANTHER" id="PTHR17204">
    <property type="entry name" value="PRE-MRNA PROCESSING PROTEIN PRP39-RELATED"/>
    <property type="match status" value="1"/>
</dbReference>
<dbReference type="PANTHER" id="PTHR17204:SF5">
    <property type="entry name" value="PRE-MRNA-PROCESSING FACTOR 39"/>
    <property type="match status" value="1"/>
</dbReference>
<accession>A0A4U5NX13</accession>
<protein>
    <submittedName>
        <fullName evidence="8">Uncharacterized protein</fullName>
    </submittedName>
</protein>
<keyword evidence="9" id="KW-1185">Reference proteome</keyword>
<dbReference type="Proteomes" id="UP000298663">
    <property type="component" value="Unassembled WGS sequence"/>
</dbReference>
<proteinExistence type="inferred from homology"/>
<feature type="region of interest" description="Disordered" evidence="7">
    <location>
        <begin position="624"/>
        <end position="662"/>
    </location>
</feature>
<dbReference type="GO" id="GO:0000395">
    <property type="term" value="P:mRNA 5'-splice site recognition"/>
    <property type="evidence" value="ECO:0007669"/>
    <property type="project" value="TreeGrafter"/>
</dbReference>
<dbReference type="InterPro" id="IPR059164">
    <property type="entry name" value="HAT_PRP39_C"/>
</dbReference>
<feature type="compositionally biased region" description="Polar residues" evidence="7">
    <location>
        <begin position="627"/>
        <end position="662"/>
    </location>
</feature>
<evidence type="ECO:0000313" key="8">
    <source>
        <dbReference type="EMBL" id="TKR87992.1"/>
    </source>
</evidence>
<dbReference type="SMART" id="SM00386">
    <property type="entry name" value="HAT"/>
    <property type="match status" value="7"/>
</dbReference>
<reference evidence="8 9" key="1">
    <citation type="journal article" date="2015" name="Genome Biol.">
        <title>Comparative genomics of Steinernema reveals deeply conserved gene regulatory networks.</title>
        <authorList>
            <person name="Dillman A.R."/>
            <person name="Macchietto M."/>
            <person name="Porter C.F."/>
            <person name="Rogers A."/>
            <person name="Williams B."/>
            <person name="Antoshechkin I."/>
            <person name="Lee M.M."/>
            <person name="Goodwin Z."/>
            <person name="Lu X."/>
            <person name="Lewis E.E."/>
            <person name="Goodrich-Blair H."/>
            <person name="Stock S.P."/>
            <person name="Adams B.J."/>
            <person name="Sternberg P.W."/>
            <person name="Mortazavi A."/>
        </authorList>
    </citation>
    <scope>NUCLEOTIDE SEQUENCE [LARGE SCALE GENOMIC DNA]</scope>
    <source>
        <strain evidence="8 9">ALL</strain>
    </source>
</reference>
<evidence type="ECO:0000256" key="7">
    <source>
        <dbReference type="SAM" id="MobiDB-lite"/>
    </source>
</evidence>
<dbReference type="Gene3D" id="1.25.40.10">
    <property type="entry name" value="Tetratricopeptide repeat domain"/>
    <property type="match status" value="2"/>
</dbReference>
<sequence length="679" mass="79503">MGRPVFLSVLQFNVGHKMGRSPRRSHSRSRSRDRSDRRRSRRSRSRDRDRESRRSRSGSRSPRRKTRRRSSSASDHDRGKDVTRELWRAVERDRTDFKSWMALLNAVEQTNDIRSARDAYKIFFEHYPFCYGYWRKYAEMERRNDNFSRTLDIYERGVEAISVSSELWISYAAFLRAHFNEGPNDVKKIRNVYERAIEACGRDFRSDKLWEEFIGWEMANGELGNVMELYDELIATPTFSVAQNVERFRQFVTTSSPRDILRSKEFDEISDRLENNMAEIVVFDEERKLTPEGLQQFQNAIFEARAAKIERNQRRIQERWGYESAIKRPYFHVTALEAQELKVWDQYLDFEMSTRRLPHKAVDVLFERCVVSCALYDYFWTKYANYLIAYDPENTSKIRSVYKRAVIHVPRQADVHLAYSAFEEQQGTVVIFNVILLNVCKISLAKQRSIGSASEILHKFNNRNPGFLAIESRLMTIEYRQAKKAAKDKEPDYSDLIQRYEKLVHNAQAPREVCSYYAMRLAMFHAKVRNDPKLAGKVLNDAISYDRRNYRLYKHLIDVAFAYQPLNESAVLGALEQAINSNDLTYEHRLQFSSRRMEFLDEYGTDMKDYHKYLGTHLRLQQKVKTGRNQQPDHNQLQSGFFSHNGNGHPTQAAPSAPSSIPVLNSSTSTVITLADPSA</sequence>
<gene>
    <name evidence="8" type="ORF">L596_012304</name>
</gene>
<organism evidence="8 9">
    <name type="scientific">Steinernema carpocapsae</name>
    <name type="common">Entomopathogenic nematode</name>
    <dbReference type="NCBI Taxonomy" id="34508"/>
    <lineage>
        <taxon>Eukaryota</taxon>
        <taxon>Metazoa</taxon>
        <taxon>Ecdysozoa</taxon>
        <taxon>Nematoda</taxon>
        <taxon>Chromadorea</taxon>
        <taxon>Rhabditida</taxon>
        <taxon>Tylenchina</taxon>
        <taxon>Panagrolaimomorpha</taxon>
        <taxon>Strongyloidoidea</taxon>
        <taxon>Steinernematidae</taxon>
        <taxon>Steinernema</taxon>
    </lineage>
</organism>
<dbReference type="OrthoDB" id="10265668at2759"/>
<dbReference type="GO" id="GO:0071004">
    <property type="term" value="C:U2-type prespliceosome"/>
    <property type="evidence" value="ECO:0007669"/>
    <property type="project" value="TreeGrafter"/>
</dbReference>